<comment type="caution">
    <text evidence="6">The sequence shown here is derived from an EMBL/GenBank/DDBJ whole genome shotgun (WGS) entry which is preliminary data.</text>
</comment>
<comment type="subcellular location">
    <subcellularLocation>
        <location evidence="1">Nucleus</location>
    </subcellularLocation>
</comment>
<keyword evidence="3" id="KW-0863">Zinc-finger</keyword>
<gene>
    <name evidence="6" type="ORF">EEDITHA_LOCUS6894</name>
</gene>
<dbReference type="GO" id="GO:0005634">
    <property type="term" value="C:nucleus"/>
    <property type="evidence" value="ECO:0007669"/>
    <property type="project" value="UniProtKB-SubCell"/>
</dbReference>
<evidence type="ECO:0000313" key="7">
    <source>
        <dbReference type="Proteomes" id="UP001153954"/>
    </source>
</evidence>
<accession>A0AAU9TYU0</accession>
<dbReference type="EMBL" id="CAKOGL010000010">
    <property type="protein sequence ID" value="CAH2090993.1"/>
    <property type="molecule type" value="Genomic_DNA"/>
</dbReference>
<protein>
    <recommendedName>
        <fullName evidence="8">Zinc finger BED domain-containing protein 1</fullName>
    </recommendedName>
</protein>
<evidence type="ECO:0000256" key="1">
    <source>
        <dbReference type="ARBA" id="ARBA00004123"/>
    </source>
</evidence>
<keyword evidence="4" id="KW-0862">Zinc</keyword>
<sequence>MACTERSNIVSKIKAIVTWFKQSCIASEEFRKATTAETKLIQSVPKRWNITYYMIQRFLELRSFINDILFRHVNAPSMLSGSDIAIVSSVLLILRPLELATKEICGDKYCTTSKIIPLVHCIFSNITSVAVKEPVAKEVQKLVLQEMTKRMGPIEHVTTH</sequence>
<evidence type="ECO:0000256" key="2">
    <source>
        <dbReference type="ARBA" id="ARBA00022723"/>
    </source>
</evidence>
<dbReference type="PANTHER" id="PTHR46481:SF10">
    <property type="entry name" value="ZINC FINGER BED DOMAIN-CONTAINING PROTEIN 39"/>
    <property type="match status" value="1"/>
</dbReference>
<dbReference type="AlphaFoldDB" id="A0AAU9TYU0"/>
<keyword evidence="5" id="KW-0539">Nucleus</keyword>
<dbReference type="GO" id="GO:0008270">
    <property type="term" value="F:zinc ion binding"/>
    <property type="evidence" value="ECO:0007669"/>
    <property type="project" value="UniProtKB-KW"/>
</dbReference>
<evidence type="ECO:0000313" key="6">
    <source>
        <dbReference type="EMBL" id="CAH2090993.1"/>
    </source>
</evidence>
<evidence type="ECO:0000256" key="5">
    <source>
        <dbReference type="ARBA" id="ARBA00023242"/>
    </source>
</evidence>
<name>A0AAU9TYU0_EUPED</name>
<dbReference type="InterPro" id="IPR012337">
    <property type="entry name" value="RNaseH-like_sf"/>
</dbReference>
<proteinExistence type="predicted"/>
<dbReference type="SUPFAM" id="SSF53098">
    <property type="entry name" value="Ribonuclease H-like"/>
    <property type="match status" value="1"/>
</dbReference>
<dbReference type="PANTHER" id="PTHR46481">
    <property type="entry name" value="ZINC FINGER BED DOMAIN-CONTAINING PROTEIN 4"/>
    <property type="match status" value="1"/>
</dbReference>
<keyword evidence="2" id="KW-0479">Metal-binding</keyword>
<evidence type="ECO:0000256" key="4">
    <source>
        <dbReference type="ARBA" id="ARBA00022833"/>
    </source>
</evidence>
<dbReference type="Proteomes" id="UP001153954">
    <property type="component" value="Unassembled WGS sequence"/>
</dbReference>
<evidence type="ECO:0000256" key="3">
    <source>
        <dbReference type="ARBA" id="ARBA00022771"/>
    </source>
</evidence>
<dbReference type="InterPro" id="IPR052035">
    <property type="entry name" value="ZnF_BED_domain_contain"/>
</dbReference>
<evidence type="ECO:0008006" key="8">
    <source>
        <dbReference type="Google" id="ProtNLM"/>
    </source>
</evidence>
<reference evidence="6" key="1">
    <citation type="submission" date="2022-03" db="EMBL/GenBank/DDBJ databases">
        <authorList>
            <person name="Tunstrom K."/>
        </authorList>
    </citation>
    <scope>NUCLEOTIDE SEQUENCE</scope>
</reference>
<organism evidence="6 7">
    <name type="scientific">Euphydryas editha</name>
    <name type="common">Edith's checkerspot</name>
    <dbReference type="NCBI Taxonomy" id="104508"/>
    <lineage>
        <taxon>Eukaryota</taxon>
        <taxon>Metazoa</taxon>
        <taxon>Ecdysozoa</taxon>
        <taxon>Arthropoda</taxon>
        <taxon>Hexapoda</taxon>
        <taxon>Insecta</taxon>
        <taxon>Pterygota</taxon>
        <taxon>Neoptera</taxon>
        <taxon>Endopterygota</taxon>
        <taxon>Lepidoptera</taxon>
        <taxon>Glossata</taxon>
        <taxon>Ditrysia</taxon>
        <taxon>Papilionoidea</taxon>
        <taxon>Nymphalidae</taxon>
        <taxon>Nymphalinae</taxon>
        <taxon>Euphydryas</taxon>
    </lineage>
</organism>
<keyword evidence="7" id="KW-1185">Reference proteome</keyword>